<dbReference type="RefSeq" id="WP_343973097.1">
    <property type="nucleotide sequence ID" value="NZ_BAAAGK010000098.1"/>
</dbReference>
<reference evidence="2" key="1">
    <citation type="journal article" date="2019" name="Int. J. Syst. Evol. Microbiol.">
        <title>The Global Catalogue of Microorganisms (GCM) 10K type strain sequencing project: providing services to taxonomists for standard genome sequencing and annotation.</title>
        <authorList>
            <consortium name="The Broad Institute Genomics Platform"/>
            <consortium name="The Broad Institute Genome Sequencing Center for Infectious Disease"/>
            <person name="Wu L."/>
            <person name="Ma J."/>
        </authorList>
    </citation>
    <scope>NUCLEOTIDE SEQUENCE [LARGE SCALE GENOMIC DNA]</scope>
    <source>
        <strain evidence="2">JCM 10083</strain>
    </source>
</reference>
<evidence type="ECO:0000313" key="1">
    <source>
        <dbReference type="EMBL" id="MFC7606208.1"/>
    </source>
</evidence>
<gene>
    <name evidence="1" type="ORF">ACFQVD_39520</name>
</gene>
<proteinExistence type="predicted"/>
<dbReference type="Proteomes" id="UP001596514">
    <property type="component" value="Unassembled WGS sequence"/>
</dbReference>
<name>A0ABW2TDN6_9ACTN</name>
<keyword evidence="2" id="KW-1185">Reference proteome</keyword>
<protein>
    <recommendedName>
        <fullName evidence="3">DUF4178 domain-containing protein</fullName>
    </recommendedName>
</protein>
<evidence type="ECO:0000313" key="2">
    <source>
        <dbReference type="Proteomes" id="UP001596514"/>
    </source>
</evidence>
<comment type="caution">
    <text evidence="1">The sequence shown here is derived from an EMBL/GenBank/DDBJ whole genome shotgun (WGS) entry which is preliminary data.</text>
</comment>
<dbReference type="EMBL" id="JBHTEE010000001">
    <property type="protein sequence ID" value="MFC7606208.1"/>
    <property type="molecule type" value="Genomic_DNA"/>
</dbReference>
<accession>A0ABW2TDN6</accession>
<evidence type="ECO:0008006" key="3">
    <source>
        <dbReference type="Google" id="ProtNLM"/>
    </source>
</evidence>
<sequence>MFFDPVPTEQEPVARPELPPWSAPSSLEIGAVLAVERVVARSANVVVLLPTIRVFSTGCMLNVEVVSRQGDLSGEDWWYVQLAGAPIAQAFGRGRRPDSLLRLGVRFADGTKATALEWARPPKSTPGDPPVGPQLSWSPMGSGMRGGEFGFSGFGLWLWPLPPAENFEFAVEWPLGGIELTTVELDGAAIVSASGRSAHHWPDSKQGGAGYAV</sequence>
<organism evidence="1 2">
    <name type="scientific">Streptosporangium amethystogenes subsp. fukuiense</name>
    <dbReference type="NCBI Taxonomy" id="698418"/>
    <lineage>
        <taxon>Bacteria</taxon>
        <taxon>Bacillati</taxon>
        <taxon>Actinomycetota</taxon>
        <taxon>Actinomycetes</taxon>
        <taxon>Streptosporangiales</taxon>
        <taxon>Streptosporangiaceae</taxon>
        <taxon>Streptosporangium</taxon>
    </lineage>
</organism>